<name>A0A318KVV6_9NEIS</name>
<dbReference type="OrthoDB" id="6693603at2"/>
<evidence type="ECO:0000313" key="3">
    <source>
        <dbReference type="Proteomes" id="UP000247555"/>
    </source>
</evidence>
<dbReference type="EMBL" id="QJKI01000003">
    <property type="protein sequence ID" value="PXX80702.1"/>
    <property type="molecule type" value="Genomic_DNA"/>
</dbReference>
<sequence length="107" mass="12399">MMGSRDRELAILQSRLFLELRRTHCRVIDLKWMNEDARYARHVLDLAAHCDEDDIRELGRKIAQHMHMPPSAEVEVRQPAVSPRRAAEASHGASGGWWRALQLQRGY</sequence>
<dbReference type="RefSeq" id="WP_110389747.1">
    <property type="nucleotide sequence ID" value="NZ_CALCOA010000068.1"/>
</dbReference>
<accession>A0A318KVV6</accession>
<gene>
    <name evidence="2" type="ORF">DFR34_10343</name>
</gene>
<comment type="caution">
    <text evidence="2">The sequence shown here is derived from an EMBL/GenBank/DDBJ whole genome shotgun (WGS) entry which is preliminary data.</text>
</comment>
<dbReference type="AlphaFoldDB" id="A0A318KVV6"/>
<evidence type="ECO:0000256" key="1">
    <source>
        <dbReference type="SAM" id="MobiDB-lite"/>
    </source>
</evidence>
<organism evidence="2 3">
    <name type="scientific">Rivihabitans pingtungensis</name>
    <dbReference type="NCBI Taxonomy" id="1054498"/>
    <lineage>
        <taxon>Bacteria</taxon>
        <taxon>Pseudomonadati</taxon>
        <taxon>Pseudomonadota</taxon>
        <taxon>Betaproteobacteria</taxon>
        <taxon>Neisseriales</taxon>
        <taxon>Aquaspirillaceae</taxon>
        <taxon>Rivihabitans</taxon>
    </lineage>
</organism>
<proteinExistence type="predicted"/>
<protein>
    <submittedName>
        <fullName evidence="2">Uncharacterized protein</fullName>
    </submittedName>
</protein>
<dbReference type="Proteomes" id="UP000247555">
    <property type="component" value="Unassembled WGS sequence"/>
</dbReference>
<feature type="region of interest" description="Disordered" evidence="1">
    <location>
        <begin position="68"/>
        <end position="94"/>
    </location>
</feature>
<evidence type="ECO:0000313" key="2">
    <source>
        <dbReference type="EMBL" id="PXX80702.1"/>
    </source>
</evidence>
<reference evidence="2 3" key="1">
    <citation type="submission" date="2018-05" db="EMBL/GenBank/DDBJ databases">
        <title>Genomic Encyclopedia of Type Strains, Phase IV (KMG-IV): sequencing the most valuable type-strain genomes for metagenomic binning, comparative biology and taxonomic classification.</title>
        <authorList>
            <person name="Goeker M."/>
        </authorList>
    </citation>
    <scope>NUCLEOTIDE SEQUENCE [LARGE SCALE GENOMIC DNA]</scope>
    <source>
        <strain evidence="2 3">DSM 29661</strain>
    </source>
</reference>
<keyword evidence="3" id="KW-1185">Reference proteome</keyword>